<dbReference type="RefSeq" id="WP_089275117.1">
    <property type="nucleotide sequence ID" value="NZ_FZOC01000007.1"/>
</dbReference>
<dbReference type="NCBIfam" id="TIGR04355">
    <property type="entry name" value="HprK_rel_B"/>
    <property type="match status" value="1"/>
</dbReference>
<dbReference type="SUPFAM" id="SSF53795">
    <property type="entry name" value="PEP carboxykinase-like"/>
    <property type="match status" value="1"/>
</dbReference>
<organism evidence="1 2">
    <name type="scientific">Humidesulfovibrio mexicanus</name>
    <dbReference type="NCBI Taxonomy" id="147047"/>
    <lineage>
        <taxon>Bacteria</taxon>
        <taxon>Pseudomonadati</taxon>
        <taxon>Thermodesulfobacteriota</taxon>
        <taxon>Desulfovibrionia</taxon>
        <taxon>Desulfovibrionales</taxon>
        <taxon>Desulfovibrionaceae</taxon>
        <taxon>Humidesulfovibrio</taxon>
    </lineage>
</organism>
<gene>
    <name evidence="1" type="ORF">SAMN04488503_2916</name>
</gene>
<dbReference type="EMBL" id="FZOC01000007">
    <property type="protein sequence ID" value="SNS14447.1"/>
    <property type="molecule type" value="Genomic_DNA"/>
</dbReference>
<keyword evidence="1" id="KW-0418">Kinase</keyword>
<dbReference type="OrthoDB" id="5443147at2"/>
<dbReference type="Proteomes" id="UP000198324">
    <property type="component" value="Unassembled WGS sequence"/>
</dbReference>
<dbReference type="GO" id="GO:0016301">
    <property type="term" value="F:kinase activity"/>
    <property type="evidence" value="ECO:0007669"/>
    <property type="project" value="UniProtKB-KW"/>
</dbReference>
<evidence type="ECO:0000313" key="1">
    <source>
        <dbReference type="EMBL" id="SNS14447.1"/>
    </source>
</evidence>
<protein>
    <submittedName>
        <fullName evidence="1">HprK-related kinase B</fullName>
    </submittedName>
</protein>
<reference evidence="1 2" key="1">
    <citation type="submission" date="2017-06" db="EMBL/GenBank/DDBJ databases">
        <authorList>
            <person name="Kim H.J."/>
            <person name="Triplett B.A."/>
        </authorList>
    </citation>
    <scope>NUCLEOTIDE SEQUENCE [LARGE SCALE GENOMIC DNA]</scope>
    <source>
        <strain evidence="1 2">DSM 13116</strain>
    </source>
</reference>
<proteinExistence type="predicted"/>
<accession>A0A239C2F7</accession>
<dbReference type="SUPFAM" id="SSF52540">
    <property type="entry name" value="P-loop containing nucleoside triphosphate hydrolases"/>
    <property type="match status" value="1"/>
</dbReference>
<dbReference type="Gene3D" id="3.40.50.300">
    <property type="entry name" value="P-loop containing nucleotide triphosphate hydrolases"/>
    <property type="match status" value="1"/>
</dbReference>
<dbReference type="AlphaFoldDB" id="A0A239C2F7"/>
<dbReference type="InterPro" id="IPR027597">
    <property type="entry name" value="HprK-rel_B"/>
</dbReference>
<dbReference type="InterPro" id="IPR027417">
    <property type="entry name" value="P-loop_NTPase"/>
</dbReference>
<evidence type="ECO:0000313" key="2">
    <source>
        <dbReference type="Proteomes" id="UP000198324"/>
    </source>
</evidence>
<keyword evidence="2" id="KW-1185">Reference proteome</keyword>
<sequence>MSRHTYVMSALAEMLGGGAPAPHSLFLDLGDCRMEVRSNSAALLQALDAYFGGFVAAPGPAQVAVTALEGPAPNVPLELAVKEPDPGKTKVKEEFADLPGGRLVRKALTGMVFLFGKELNLAMGPCLANANQVVNFINNRYIEHKLRQGCLLGHAAAVAHLMADPAGGRLRGLALCGFSGAGKSTLAMHVMSRGALFVSNDRLLVQPGQAPGHGNGRPAAQGAAGLRMFGIPKLPRINPGTALNNPHLAAVVPEEDRERFSDLPADELWELEHKYDVFLDACFGEGRFVLQAPMDGLVVLNWRRGGGETSIRFVDAAERPDLLPAFMKAAGLFALPMNGDAAWRDPDQSAYAELLSRCDLVEVSGGVDFGRAADFCIEYLVHG</sequence>
<name>A0A239C2F7_9BACT</name>
<keyword evidence="1" id="KW-0808">Transferase</keyword>